<comment type="caution">
    <text evidence="2">The sequence shown here is derived from an EMBL/GenBank/DDBJ whole genome shotgun (WGS) entry which is preliminary data.</text>
</comment>
<accession>A0A161RCJ4</accession>
<sequence>MEKSRFSITFYIIAIILLLAIVSDLFNLNVMAVFPLLVEWATKYILPWIILYWLVRLVRSIEKK</sequence>
<evidence type="ECO:0000313" key="2">
    <source>
        <dbReference type="EMBL" id="KZE37252.1"/>
    </source>
</evidence>
<organism evidence="2 3">
    <name type="scientific">Bhargavaea cecembensis</name>
    <dbReference type="NCBI Taxonomy" id="394098"/>
    <lineage>
        <taxon>Bacteria</taxon>
        <taxon>Bacillati</taxon>
        <taxon>Bacillota</taxon>
        <taxon>Bacilli</taxon>
        <taxon>Bacillales</taxon>
        <taxon>Caryophanaceae</taxon>
        <taxon>Bhargavaea</taxon>
    </lineage>
</organism>
<dbReference type="EMBL" id="LQNT01000011">
    <property type="protein sequence ID" value="KZE37252.1"/>
    <property type="molecule type" value="Genomic_DNA"/>
</dbReference>
<evidence type="ECO:0000256" key="1">
    <source>
        <dbReference type="SAM" id="Phobius"/>
    </source>
</evidence>
<name>A0A161RCJ4_9BACL</name>
<keyword evidence="1" id="KW-0812">Transmembrane</keyword>
<proteinExistence type="predicted"/>
<dbReference type="AlphaFoldDB" id="A0A161RCJ4"/>
<gene>
    <name evidence="2" type="ORF">AV656_11820</name>
</gene>
<feature type="transmembrane region" description="Helical" evidence="1">
    <location>
        <begin position="32"/>
        <end position="55"/>
    </location>
</feature>
<reference evidence="2 3" key="1">
    <citation type="submission" date="2016-01" db="EMBL/GenBank/DDBJ databases">
        <title>Whole genome sequencing of Bhargavaea cecembensis T14.</title>
        <authorList>
            <person name="Hong K.W."/>
        </authorList>
    </citation>
    <scope>NUCLEOTIDE SEQUENCE [LARGE SCALE GENOMIC DNA]</scope>
    <source>
        <strain evidence="2 3">T14</strain>
    </source>
</reference>
<protein>
    <submittedName>
        <fullName evidence="2">Uncharacterized protein</fullName>
    </submittedName>
</protein>
<keyword evidence="1" id="KW-1133">Transmembrane helix</keyword>
<dbReference type="Proteomes" id="UP000076490">
    <property type="component" value="Unassembled WGS sequence"/>
</dbReference>
<keyword evidence="1" id="KW-0472">Membrane</keyword>
<feature type="transmembrane region" description="Helical" evidence="1">
    <location>
        <begin position="7"/>
        <end position="26"/>
    </location>
</feature>
<evidence type="ECO:0000313" key="3">
    <source>
        <dbReference type="Proteomes" id="UP000076490"/>
    </source>
</evidence>